<evidence type="ECO:0000256" key="1">
    <source>
        <dbReference type="ARBA" id="ARBA00004138"/>
    </source>
</evidence>
<dbReference type="PANTHER" id="PTHR21532:SF0">
    <property type="entry name" value="CILIA- AND FLAGELLA-ASSOCIATED PROTEIN 36"/>
    <property type="match status" value="1"/>
</dbReference>
<evidence type="ECO:0000256" key="5">
    <source>
        <dbReference type="ARBA" id="ARBA00022490"/>
    </source>
</evidence>
<sequence>MASGSAEDPAWLVDMIIQFVSSPSWNEPINSFVAEKCVIFDNLDDEMKHEYMECHQEFSGLVESLLAAHLLEVDIAPEDFERQVMESGLKDDERMQGVVSQLMAAEDFLTFRDMMLKHHMQMQQAAEGTYHGPSGMTPEEEKLANDAAIAAAIAADASTMEEQVLATAHSCTDRSEEPSAGKSLQAKAKLGLAGPLRYPAPLIHLTADRISWPRRDGPGCIDFSSLHIRPGIVLATKSHIPEISQLLAAKINPPKGGRVVAGITCLESGVGKCEPPPTVTVSSGSWGSGRELIWSGLYLCGLGEGRPVTGFVSSLPSPPKMGYTSSSDGAFVANPAQPSQISVQGIGLACWMQWPQKTGPAAVPRIRIIPQNVGCMAISEFTAAFDFRSGAASSALGCAGVVVLKALAHSRASELLRNAAETVLADCWICRRVNTALITRTGPNDFAVQLGTLSVATRRDCEAAEPCETVRVAQRCTDHNSDLLVKNMGYTAITSLGLTCTLAISVAVEFTTERDGEWEFRNWFFVLMPTKNLVAWLVFVLPGGAAAAGRQSRHELLRREISSDGDVALMRGYPQSSSCEDKMSKYECKGARGYDQSCIFHCAYLTPDVPTGRWVVTLLETKEDENDISISDWDMPAILVEKPVTVRVKRFPSKAELQDYARGWTAEHRRGLSVLFRALWQDRWAHALFDGLYPAYVSLSRFGLADHAFMPVVLLSNYTEDVDCRMLESQLLGLSGQGIFTGSACQMEEAIRLFAGKGAQDSELFRINGLWEELQGSALLFDHLLSGSAHLGEYASVLALPGIQESDDTLGRFGDRLYAALVAPRGALAAREVVRPMPSNRSTGRLQVLITANKRMLPEELLEMSKLAGLRGSGDLLMNISFVDWSKVQPFKTQLELLRRTDVLVSGIGTALFYSAFLPPNSVCINTGWRDPAQIPTYGEDVLGMSNRRSRFLYLPLEKVRRGVTPHDVEEEILHAARLIAQGLAKPSGPEENWSIFGRIMGELQRRSGPSLRGLEGREQDDGGFLCHQRPTGQTSLSDLVFERRLDAKNLLFQPGYTTLTDACQLDVALLRQIKRKYNLTEALGLPPMECECVACEACGFG</sequence>
<dbReference type="Pfam" id="PF11527">
    <property type="entry name" value="ARL2_Bind_BART"/>
    <property type="match status" value="1"/>
</dbReference>
<evidence type="ECO:0000256" key="9">
    <source>
        <dbReference type="ARBA" id="ARBA00031593"/>
    </source>
</evidence>
<dbReference type="PANTHER" id="PTHR21532">
    <property type="entry name" value="PHOSPHODIESTERASE HL"/>
    <property type="match status" value="1"/>
</dbReference>
<evidence type="ECO:0000256" key="4">
    <source>
        <dbReference type="ARBA" id="ARBA00021815"/>
    </source>
</evidence>
<comment type="caution">
    <text evidence="11">The sequence shown here is derived from an EMBL/GenBank/DDBJ whole genome shotgun (WGS) entry which is preliminary data.</text>
</comment>
<keyword evidence="12" id="KW-1185">Reference proteome</keyword>
<dbReference type="InterPro" id="IPR042541">
    <property type="entry name" value="BART_sf"/>
</dbReference>
<comment type="subcellular location">
    <subcellularLocation>
        <location evidence="1">Cell projection</location>
        <location evidence="1">Cilium</location>
    </subcellularLocation>
    <subcellularLocation>
        <location evidence="2">Cytoplasm</location>
    </subcellularLocation>
</comment>
<protein>
    <recommendedName>
        <fullName evidence="4">Cilia- and flagella-associated protein 36</fullName>
    </recommendedName>
    <alternativeName>
        <fullName evidence="9">Coiled-coil domain-containing protein 104</fullName>
    </alternativeName>
</protein>
<keyword evidence="11" id="KW-0282">Flagellum</keyword>
<evidence type="ECO:0000256" key="2">
    <source>
        <dbReference type="ARBA" id="ARBA00004496"/>
    </source>
</evidence>
<accession>A0ABP0SD46</accession>
<evidence type="ECO:0000256" key="8">
    <source>
        <dbReference type="ARBA" id="ARBA00023273"/>
    </source>
</evidence>
<dbReference type="Proteomes" id="UP001642464">
    <property type="component" value="Unassembled WGS sequence"/>
</dbReference>
<reference evidence="11 12" key="1">
    <citation type="submission" date="2024-02" db="EMBL/GenBank/DDBJ databases">
        <authorList>
            <person name="Chen Y."/>
            <person name="Shah S."/>
            <person name="Dougan E. K."/>
            <person name="Thang M."/>
            <person name="Chan C."/>
        </authorList>
    </citation>
    <scope>NUCLEOTIDE SEQUENCE [LARGE SCALE GENOMIC DNA]</scope>
</reference>
<organism evidence="11 12">
    <name type="scientific">Durusdinium trenchii</name>
    <dbReference type="NCBI Taxonomy" id="1381693"/>
    <lineage>
        <taxon>Eukaryota</taxon>
        <taxon>Sar</taxon>
        <taxon>Alveolata</taxon>
        <taxon>Dinophyceae</taxon>
        <taxon>Suessiales</taxon>
        <taxon>Symbiodiniaceae</taxon>
        <taxon>Durusdinium</taxon>
    </lineage>
</organism>
<keyword evidence="7" id="KW-0969">Cilium</keyword>
<evidence type="ECO:0000256" key="6">
    <source>
        <dbReference type="ARBA" id="ARBA00023054"/>
    </source>
</evidence>
<feature type="domain" description="BART" evidence="10">
    <location>
        <begin position="10"/>
        <end position="123"/>
    </location>
</feature>
<dbReference type="Gene3D" id="1.20.1520.10">
    <property type="entry name" value="ADP-ribosylation factor-like 2-binding protein, domain"/>
    <property type="match status" value="1"/>
</dbReference>
<evidence type="ECO:0000259" key="10">
    <source>
        <dbReference type="Pfam" id="PF11527"/>
    </source>
</evidence>
<evidence type="ECO:0000256" key="3">
    <source>
        <dbReference type="ARBA" id="ARBA00007460"/>
    </source>
</evidence>
<comment type="similarity">
    <text evidence="3">Belongs to the CFAP36 family.</text>
</comment>
<evidence type="ECO:0000313" key="11">
    <source>
        <dbReference type="EMBL" id="CAK9110165.1"/>
    </source>
</evidence>
<gene>
    <name evidence="11" type="ORF">SCF082_LOCUS51172</name>
</gene>
<dbReference type="InterPro" id="IPR038888">
    <property type="entry name" value="CFAP36"/>
</dbReference>
<keyword evidence="8" id="KW-0966">Cell projection</keyword>
<proteinExistence type="inferred from homology"/>
<evidence type="ECO:0000256" key="7">
    <source>
        <dbReference type="ARBA" id="ARBA00023069"/>
    </source>
</evidence>
<keyword evidence="6" id="KW-0175">Coiled coil</keyword>
<evidence type="ECO:0000313" key="12">
    <source>
        <dbReference type="Proteomes" id="UP001642464"/>
    </source>
</evidence>
<name>A0ABP0SD46_9DINO</name>
<dbReference type="InterPro" id="IPR023379">
    <property type="entry name" value="BART_dom"/>
</dbReference>
<dbReference type="EMBL" id="CAXAMM010043461">
    <property type="protein sequence ID" value="CAK9110165.1"/>
    <property type="molecule type" value="Genomic_DNA"/>
</dbReference>
<keyword evidence="5" id="KW-0963">Cytoplasm</keyword>